<keyword evidence="9" id="KW-1185">Reference proteome</keyword>
<dbReference type="EMBL" id="JAKWBI020000200">
    <property type="protein sequence ID" value="KAJ2899345.1"/>
    <property type="molecule type" value="Genomic_DNA"/>
</dbReference>
<keyword evidence="3 6" id="KW-0808">Transferase</keyword>
<accession>A0AAD5WRX2</accession>
<dbReference type="AlphaFoldDB" id="A0AAD5WRX2"/>
<organism evidence="8 9">
    <name type="scientific">Zalerion maritima</name>
    <dbReference type="NCBI Taxonomy" id="339359"/>
    <lineage>
        <taxon>Eukaryota</taxon>
        <taxon>Fungi</taxon>
        <taxon>Dikarya</taxon>
        <taxon>Ascomycota</taxon>
        <taxon>Pezizomycotina</taxon>
        <taxon>Sordariomycetes</taxon>
        <taxon>Lulworthiomycetidae</taxon>
        <taxon>Lulworthiales</taxon>
        <taxon>Lulworthiaceae</taxon>
        <taxon>Zalerion</taxon>
    </lineage>
</organism>
<dbReference type="InterPro" id="IPR002088">
    <property type="entry name" value="Prenyl_trans_a"/>
</dbReference>
<comment type="caution">
    <text evidence="8">The sequence shown here is derived from an EMBL/GenBank/DDBJ whole genome shotgun (WGS) entry which is preliminary data.</text>
</comment>
<feature type="region of interest" description="Disordered" evidence="7">
    <location>
        <begin position="1"/>
        <end position="24"/>
    </location>
</feature>
<dbReference type="Pfam" id="PF01239">
    <property type="entry name" value="PPTA"/>
    <property type="match status" value="5"/>
</dbReference>
<dbReference type="Gene3D" id="1.25.40.120">
    <property type="entry name" value="Protein prenylyltransferase"/>
    <property type="match status" value="2"/>
</dbReference>
<evidence type="ECO:0000256" key="5">
    <source>
        <dbReference type="ARBA" id="ARBA00047658"/>
    </source>
</evidence>
<evidence type="ECO:0000256" key="2">
    <source>
        <dbReference type="ARBA" id="ARBA00022602"/>
    </source>
</evidence>
<name>A0AAD5WRX2_9PEZI</name>
<dbReference type="GO" id="GO:0004663">
    <property type="term" value="F:Rab geranylgeranyltransferase activity"/>
    <property type="evidence" value="ECO:0007669"/>
    <property type="project" value="UniProtKB-UniRule"/>
</dbReference>
<evidence type="ECO:0000256" key="4">
    <source>
        <dbReference type="ARBA" id="ARBA00022737"/>
    </source>
</evidence>
<dbReference type="PROSITE" id="PS51147">
    <property type="entry name" value="PFTA"/>
    <property type="match status" value="5"/>
</dbReference>
<feature type="region of interest" description="Disordered" evidence="7">
    <location>
        <begin position="78"/>
        <end position="143"/>
    </location>
</feature>
<dbReference type="GO" id="GO:0097354">
    <property type="term" value="P:prenylation"/>
    <property type="evidence" value="ECO:0007669"/>
    <property type="project" value="UniProtKB-UniRule"/>
</dbReference>
<evidence type="ECO:0000313" key="8">
    <source>
        <dbReference type="EMBL" id="KAJ2899345.1"/>
    </source>
</evidence>
<sequence>MASHGVARTTGPRTEERRKQDLQKIDKYRALEDGIREEVSNKTYSPKTFQLTTKLLELNPEYYTIWNARRRCLTSGLLSRPSASSSRSRGLSSGSPTNTSSTSYADALSSSSAATTPLDPAPRTTGRSGTTADEAAEDKKYSNEKENLEKDVGFLKEELVWTARLLKGFPKCYWIWNYRLWLLGEATKRFPVPTSRRIWENELALVSQMLTKDNRNFHAWGYRRFVVGALEREELGGKSMAESEFEYTTKMIHWSLSNFSAWHNRSKLIPRLLGERGADDKKRQKFLDAELDLVREALNVGPEDQSLWYYHQFLILNLINDVKQATIVPNITVEQKSEYVQREIDDIKDFLEDYDDIKWIYEALLEYTLALAKLESREATTSEKEDLKTWLTKLRELDPMRKGRWDDVEKEYGLN</sequence>
<comment type="function">
    <text evidence="6">Catalyzes the transfer of a geranyl-geranyl moiety from geranyl-geranyl pyrophosphate to cysteines occuring in specific C-terminal amino acid sequences.</text>
</comment>
<gene>
    <name evidence="8" type="ORF">MKZ38_003274</name>
</gene>
<comment type="similarity">
    <text evidence="1 6">Belongs to the protein prenyltransferase subunit alpha family.</text>
</comment>
<evidence type="ECO:0000256" key="7">
    <source>
        <dbReference type="SAM" id="MobiDB-lite"/>
    </source>
</evidence>
<proteinExistence type="inferred from homology"/>
<reference evidence="8" key="1">
    <citation type="submission" date="2022-07" db="EMBL/GenBank/DDBJ databases">
        <title>Draft genome sequence of Zalerion maritima ATCC 34329, a (micro)plastics degrading marine fungus.</title>
        <authorList>
            <person name="Paco A."/>
            <person name="Goncalves M.F.M."/>
            <person name="Rocha-Santos T.A.P."/>
            <person name="Alves A."/>
        </authorList>
    </citation>
    <scope>NUCLEOTIDE SEQUENCE</scope>
    <source>
        <strain evidence="8">ATCC 34329</strain>
    </source>
</reference>
<dbReference type="PANTHER" id="PTHR11129">
    <property type="entry name" value="PROTEIN FARNESYLTRANSFERASE ALPHA SUBUNIT/RAB GERANYLGERANYL TRANSFERASE ALPHA SUBUNIT"/>
    <property type="match status" value="1"/>
</dbReference>
<dbReference type="Proteomes" id="UP001201980">
    <property type="component" value="Unassembled WGS sequence"/>
</dbReference>
<feature type="compositionally biased region" description="Basic and acidic residues" evidence="7">
    <location>
        <begin position="13"/>
        <end position="24"/>
    </location>
</feature>
<evidence type="ECO:0000313" key="9">
    <source>
        <dbReference type="Proteomes" id="UP001201980"/>
    </source>
</evidence>
<evidence type="ECO:0000256" key="6">
    <source>
        <dbReference type="RuleBase" id="RU367120"/>
    </source>
</evidence>
<dbReference type="EC" id="2.5.1.60" evidence="6"/>
<keyword evidence="2 6" id="KW-0637">Prenyltransferase</keyword>
<comment type="catalytic activity">
    <reaction evidence="5 6">
        <text>geranylgeranyl diphosphate + L-cysteinyl-[protein] = S-geranylgeranyl-L-cysteinyl-[protein] + diphosphate</text>
        <dbReference type="Rhea" id="RHEA:21240"/>
        <dbReference type="Rhea" id="RHEA-COMP:10131"/>
        <dbReference type="Rhea" id="RHEA-COMP:11537"/>
        <dbReference type="ChEBI" id="CHEBI:29950"/>
        <dbReference type="ChEBI" id="CHEBI:33019"/>
        <dbReference type="ChEBI" id="CHEBI:57533"/>
        <dbReference type="ChEBI" id="CHEBI:86021"/>
        <dbReference type="EC" id="2.5.1.60"/>
    </reaction>
</comment>
<dbReference type="PANTHER" id="PTHR11129:SF2">
    <property type="entry name" value="GERANYLGERANYL TRANSFERASE TYPE-2 SUBUNIT ALPHA"/>
    <property type="match status" value="1"/>
</dbReference>
<dbReference type="GO" id="GO:0005968">
    <property type="term" value="C:Rab-protein geranylgeranyltransferase complex"/>
    <property type="evidence" value="ECO:0007669"/>
    <property type="project" value="TreeGrafter"/>
</dbReference>
<evidence type="ECO:0000256" key="3">
    <source>
        <dbReference type="ARBA" id="ARBA00022679"/>
    </source>
</evidence>
<feature type="compositionally biased region" description="Low complexity" evidence="7">
    <location>
        <begin position="78"/>
        <end position="118"/>
    </location>
</feature>
<keyword evidence="4" id="KW-0677">Repeat</keyword>
<protein>
    <recommendedName>
        <fullName evidence="6">Geranylgeranyl transferase type-2 subunit alpha</fullName>
        <ecNumber evidence="6">2.5.1.60</ecNumber>
    </recommendedName>
    <alternativeName>
        <fullName evidence="6">Geranylgeranyl transferase type II subunit alpha</fullName>
    </alternativeName>
</protein>
<evidence type="ECO:0000256" key="1">
    <source>
        <dbReference type="ARBA" id="ARBA00006734"/>
    </source>
</evidence>
<dbReference type="SUPFAM" id="SSF48439">
    <property type="entry name" value="Protein prenylyltransferase"/>
    <property type="match status" value="1"/>
</dbReference>